<dbReference type="PANTHER" id="PTHR39166:SF1">
    <property type="entry name" value="BLL1166 PROTEIN"/>
    <property type="match status" value="1"/>
</dbReference>
<dbReference type="EMBL" id="JAKILK010000001">
    <property type="protein sequence ID" value="MCL1115734.1"/>
    <property type="molecule type" value="Genomic_DNA"/>
</dbReference>
<dbReference type="InterPro" id="IPR009267">
    <property type="entry name" value="NTP_transf_6"/>
</dbReference>
<sequence length="217" mass="25034">MLTADKIPLFQNQSSSTQLALLTTWFEQDEMRMQALAACAVVFERLNIEDWSIAAGFVRNLVWDKLHGFATSALNDIDVIYFSAADLTVHTEQQIQQALNRILTLNWSVKNQARMHIRNGDAPYLCCLDAMGYWPEKQTAVAVKLVNNTIISQQYPVQVLTSRPLQSAHRLLFIFAFGIEHLFNRTLSHNPRRTLTIFEQRVTQKNWLIRYPELVIK</sequence>
<evidence type="ECO:0000313" key="1">
    <source>
        <dbReference type="EMBL" id="MCL1115734.1"/>
    </source>
</evidence>
<dbReference type="PANTHER" id="PTHR39166">
    <property type="entry name" value="BLL1166 PROTEIN"/>
    <property type="match status" value="1"/>
</dbReference>
<gene>
    <name evidence="1" type="ORF">L2689_00550</name>
</gene>
<name>A0ABT0KW95_9GAMM</name>
<proteinExistence type="predicted"/>
<reference evidence="1 2" key="1">
    <citation type="submission" date="2022-01" db="EMBL/GenBank/DDBJ databases">
        <title>Whole genome-based taxonomy of the Shewanellaceae.</title>
        <authorList>
            <person name="Martin-Rodriguez A.J."/>
        </authorList>
    </citation>
    <scope>NUCLEOTIDE SEQUENCE [LARGE SCALE GENOMIC DNA]</scope>
    <source>
        <strain evidence="1 2">JCM 17801</strain>
    </source>
</reference>
<accession>A0ABT0KW95</accession>
<organism evidence="1 2">
    <name type="scientific">Shewanella aestuarii</name>
    <dbReference type="NCBI Taxonomy" id="1028752"/>
    <lineage>
        <taxon>Bacteria</taxon>
        <taxon>Pseudomonadati</taxon>
        <taxon>Pseudomonadota</taxon>
        <taxon>Gammaproteobacteria</taxon>
        <taxon>Alteromonadales</taxon>
        <taxon>Shewanellaceae</taxon>
        <taxon>Shewanella</taxon>
    </lineage>
</organism>
<dbReference type="Proteomes" id="UP001203212">
    <property type="component" value="Unassembled WGS sequence"/>
</dbReference>
<evidence type="ECO:0000313" key="2">
    <source>
        <dbReference type="Proteomes" id="UP001203212"/>
    </source>
</evidence>
<keyword evidence="2" id="KW-1185">Reference proteome</keyword>
<dbReference type="RefSeq" id="WP_188839447.1">
    <property type="nucleotide sequence ID" value="NZ_BMOT01000001.1"/>
</dbReference>
<protein>
    <submittedName>
        <fullName evidence="1">Nucleotidyltransferase family protein</fullName>
    </submittedName>
</protein>
<comment type="caution">
    <text evidence="1">The sequence shown here is derived from an EMBL/GenBank/DDBJ whole genome shotgun (WGS) entry which is preliminary data.</text>
</comment>
<dbReference type="Pfam" id="PF06042">
    <property type="entry name" value="NTP_transf_6"/>
    <property type="match status" value="1"/>
</dbReference>